<evidence type="ECO:0000256" key="16">
    <source>
        <dbReference type="ARBA" id="ARBA00032853"/>
    </source>
</evidence>
<dbReference type="GO" id="GO:0051073">
    <property type="term" value="F:adenosylcobinamide-GDP ribazoletransferase activity"/>
    <property type="evidence" value="ECO:0007669"/>
    <property type="project" value="UniProtKB-UniRule"/>
</dbReference>
<proteinExistence type="inferred from homology"/>
<comment type="catalytic activity">
    <reaction evidence="17 19">
        <text>alpha-ribazole + adenosylcob(III)inamide-GDP = adenosylcob(III)alamin + GMP + H(+)</text>
        <dbReference type="Rhea" id="RHEA:16049"/>
        <dbReference type="ChEBI" id="CHEBI:10329"/>
        <dbReference type="ChEBI" id="CHEBI:15378"/>
        <dbReference type="ChEBI" id="CHEBI:18408"/>
        <dbReference type="ChEBI" id="CHEBI:58115"/>
        <dbReference type="ChEBI" id="CHEBI:60487"/>
        <dbReference type="EC" id="2.7.8.26"/>
    </reaction>
</comment>
<feature type="transmembrane region" description="Helical" evidence="19">
    <location>
        <begin position="114"/>
        <end position="133"/>
    </location>
</feature>
<sequence>MKKYLNGFLLMIQFMTRIPVNKELSCNMDDFRIGISYFPIIGLIVGGIQYLIYFLLQNIIASEIAIVIAVIAGVMLTGALHVDGLGDVFDAFYSFKGGKDKILEIMKDSRMGTYGSLAIFFDVLLKIVSFILLEQRGLISLMIVTPVIGRGAMVFLFSIGKSAKEKSSGNVYIGNCGIKEVIITFVEIMIIGTLIVGPIRTISLIACSYIIVFLFNKYCNIKIGGLVGDTLGAGNELSEILTLIISNSYLF</sequence>
<evidence type="ECO:0000256" key="15">
    <source>
        <dbReference type="ARBA" id="ARBA00032605"/>
    </source>
</evidence>
<dbReference type="NCBIfam" id="TIGR00317">
    <property type="entry name" value="cobS"/>
    <property type="match status" value="1"/>
</dbReference>
<feature type="transmembrane region" description="Helical" evidence="19">
    <location>
        <begin position="197"/>
        <end position="215"/>
    </location>
</feature>
<comment type="function">
    <text evidence="14 19">Joins adenosylcobinamide-GDP and alpha-ribazole to generate adenosylcobalamin (Ado-cobalamin). Also synthesizes adenosylcobalamin 5'-phosphate from adenosylcobinamide-GDP and alpha-ribazole 5'-phosphate.</text>
</comment>
<evidence type="ECO:0000256" key="13">
    <source>
        <dbReference type="ARBA" id="ARBA00023136"/>
    </source>
</evidence>
<dbReference type="RefSeq" id="WP_027638737.1">
    <property type="nucleotide sequence ID" value="NZ_BAAACD010000033.1"/>
</dbReference>
<name>A0A1I2LPE8_9CLOT</name>
<organism evidence="20 21">
    <name type="scientific">Clostridium cadaveris</name>
    <dbReference type="NCBI Taxonomy" id="1529"/>
    <lineage>
        <taxon>Bacteria</taxon>
        <taxon>Bacillati</taxon>
        <taxon>Bacillota</taxon>
        <taxon>Clostridia</taxon>
        <taxon>Eubacteriales</taxon>
        <taxon>Clostridiaceae</taxon>
        <taxon>Clostridium</taxon>
    </lineage>
</organism>
<dbReference type="OrthoDB" id="9794626at2"/>
<dbReference type="HAMAP" id="MF_00719">
    <property type="entry name" value="CobS"/>
    <property type="match status" value="1"/>
</dbReference>
<keyword evidence="9 19" id="KW-0808">Transferase</keyword>
<evidence type="ECO:0000256" key="11">
    <source>
        <dbReference type="ARBA" id="ARBA00022842"/>
    </source>
</evidence>
<dbReference type="GO" id="GO:0008818">
    <property type="term" value="F:cobalamin 5'-phosphate synthase activity"/>
    <property type="evidence" value="ECO:0007669"/>
    <property type="project" value="UniProtKB-UniRule"/>
</dbReference>
<evidence type="ECO:0000256" key="3">
    <source>
        <dbReference type="ARBA" id="ARBA00004663"/>
    </source>
</evidence>
<keyword evidence="8 19" id="KW-0169">Cobalamin biosynthesis</keyword>
<comment type="similarity">
    <text evidence="4 19">Belongs to the CobS family.</text>
</comment>
<feature type="transmembrane region" description="Helical" evidence="19">
    <location>
        <begin position="139"/>
        <end position="159"/>
    </location>
</feature>
<keyword evidence="7 19" id="KW-1003">Cell membrane</keyword>
<dbReference type="eggNOG" id="COG0368">
    <property type="taxonomic scope" value="Bacteria"/>
</dbReference>
<dbReference type="GO" id="GO:0005886">
    <property type="term" value="C:plasma membrane"/>
    <property type="evidence" value="ECO:0007669"/>
    <property type="project" value="UniProtKB-SubCell"/>
</dbReference>
<evidence type="ECO:0000256" key="6">
    <source>
        <dbReference type="ARBA" id="ARBA00015850"/>
    </source>
</evidence>
<evidence type="ECO:0000256" key="14">
    <source>
        <dbReference type="ARBA" id="ARBA00025228"/>
    </source>
</evidence>
<dbReference type="InterPro" id="IPR003805">
    <property type="entry name" value="CobS"/>
</dbReference>
<feature type="transmembrane region" description="Helical" evidence="19">
    <location>
        <begin position="64"/>
        <end position="93"/>
    </location>
</feature>
<evidence type="ECO:0000313" key="21">
    <source>
        <dbReference type="Proteomes" id="UP000182135"/>
    </source>
</evidence>
<keyword evidence="11 19" id="KW-0460">Magnesium</keyword>
<evidence type="ECO:0000256" key="9">
    <source>
        <dbReference type="ARBA" id="ARBA00022679"/>
    </source>
</evidence>
<dbReference type="PANTHER" id="PTHR34148:SF1">
    <property type="entry name" value="ADENOSYLCOBINAMIDE-GDP RIBAZOLETRANSFERASE"/>
    <property type="match status" value="1"/>
</dbReference>
<accession>A0A1I2LPE8</accession>
<evidence type="ECO:0000256" key="5">
    <source>
        <dbReference type="ARBA" id="ARBA00013200"/>
    </source>
</evidence>
<keyword evidence="10 19" id="KW-0812">Transmembrane</keyword>
<comment type="catalytic activity">
    <reaction evidence="18 19">
        <text>alpha-ribazole 5'-phosphate + adenosylcob(III)inamide-GDP = adenosylcob(III)alamin 5'-phosphate + GMP + H(+)</text>
        <dbReference type="Rhea" id="RHEA:23560"/>
        <dbReference type="ChEBI" id="CHEBI:15378"/>
        <dbReference type="ChEBI" id="CHEBI:57918"/>
        <dbReference type="ChEBI" id="CHEBI:58115"/>
        <dbReference type="ChEBI" id="CHEBI:60487"/>
        <dbReference type="ChEBI" id="CHEBI:60493"/>
        <dbReference type="EC" id="2.7.8.26"/>
    </reaction>
</comment>
<evidence type="ECO:0000256" key="1">
    <source>
        <dbReference type="ARBA" id="ARBA00001946"/>
    </source>
</evidence>
<dbReference type="PANTHER" id="PTHR34148">
    <property type="entry name" value="ADENOSYLCOBINAMIDE-GDP RIBAZOLETRANSFERASE"/>
    <property type="match status" value="1"/>
</dbReference>
<dbReference type="EMBL" id="FOOE01000010">
    <property type="protein sequence ID" value="SFF78941.1"/>
    <property type="molecule type" value="Genomic_DNA"/>
</dbReference>
<comment type="cofactor">
    <cofactor evidence="1 19">
        <name>Mg(2+)</name>
        <dbReference type="ChEBI" id="CHEBI:18420"/>
    </cofactor>
</comment>
<comment type="subcellular location">
    <subcellularLocation>
        <location evidence="2 19">Cell membrane</location>
        <topology evidence="2 19">Multi-pass membrane protein</topology>
    </subcellularLocation>
</comment>
<evidence type="ECO:0000256" key="18">
    <source>
        <dbReference type="ARBA" id="ARBA00049504"/>
    </source>
</evidence>
<comment type="pathway">
    <text evidence="3 19">Cofactor biosynthesis; adenosylcobalamin biosynthesis; adenosylcobalamin from cob(II)yrinate a,c-diamide: step 7/7.</text>
</comment>
<dbReference type="Pfam" id="PF02654">
    <property type="entry name" value="CobS"/>
    <property type="match status" value="1"/>
</dbReference>
<evidence type="ECO:0000256" key="4">
    <source>
        <dbReference type="ARBA" id="ARBA00010561"/>
    </source>
</evidence>
<keyword evidence="13 19" id="KW-0472">Membrane</keyword>
<dbReference type="UniPathway" id="UPA00148">
    <property type="reaction ID" value="UER00238"/>
</dbReference>
<dbReference type="STRING" id="1529.SAMN04487885_110104"/>
<keyword evidence="12 19" id="KW-1133">Transmembrane helix</keyword>
<evidence type="ECO:0000313" key="20">
    <source>
        <dbReference type="EMBL" id="SFF78941.1"/>
    </source>
</evidence>
<evidence type="ECO:0000256" key="2">
    <source>
        <dbReference type="ARBA" id="ARBA00004651"/>
    </source>
</evidence>
<keyword evidence="21" id="KW-1185">Reference proteome</keyword>
<dbReference type="EC" id="2.7.8.26" evidence="5 19"/>
<evidence type="ECO:0000256" key="10">
    <source>
        <dbReference type="ARBA" id="ARBA00022692"/>
    </source>
</evidence>
<dbReference type="Proteomes" id="UP000182135">
    <property type="component" value="Unassembled WGS sequence"/>
</dbReference>
<evidence type="ECO:0000256" key="7">
    <source>
        <dbReference type="ARBA" id="ARBA00022475"/>
    </source>
</evidence>
<dbReference type="GeneID" id="90545714"/>
<evidence type="ECO:0000256" key="8">
    <source>
        <dbReference type="ARBA" id="ARBA00022573"/>
    </source>
</evidence>
<evidence type="ECO:0000256" key="12">
    <source>
        <dbReference type="ARBA" id="ARBA00022989"/>
    </source>
</evidence>
<evidence type="ECO:0000256" key="17">
    <source>
        <dbReference type="ARBA" id="ARBA00048623"/>
    </source>
</evidence>
<reference evidence="20 21" key="1">
    <citation type="submission" date="2016-10" db="EMBL/GenBank/DDBJ databases">
        <authorList>
            <person name="de Groot N.N."/>
        </authorList>
    </citation>
    <scope>NUCLEOTIDE SEQUENCE [LARGE SCALE GENOMIC DNA]</scope>
    <source>
        <strain evidence="20 21">NLAE-zl-G419</strain>
    </source>
</reference>
<feature type="transmembrane region" description="Helical" evidence="19">
    <location>
        <begin position="31"/>
        <end position="52"/>
    </location>
</feature>
<dbReference type="AlphaFoldDB" id="A0A1I2LPE8"/>
<gene>
    <name evidence="19" type="primary">cobS</name>
    <name evidence="20" type="ORF">SAMN04487885_110104</name>
</gene>
<evidence type="ECO:0000256" key="19">
    <source>
        <dbReference type="HAMAP-Rule" id="MF_00719"/>
    </source>
</evidence>
<protein>
    <recommendedName>
        <fullName evidence="6 19">Adenosylcobinamide-GDP ribazoletransferase</fullName>
        <ecNumber evidence="5 19">2.7.8.26</ecNumber>
    </recommendedName>
    <alternativeName>
        <fullName evidence="16 19">Cobalamin synthase</fullName>
    </alternativeName>
    <alternativeName>
        <fullName evidence="15 19">Cobalamin-5'-phosphate synthase</fullName>
    </alternativeName>
</protein>
<dbReference type="GO" id="GO:0009236">
    <property type="term" value="P:cobalamin biosynthetic process"/>
    <property type="evidence" value="ECO:0007669"/>
    <property type="project" value="UniProtKB-UniRule"/>
</dbReference>